<dbReference type="GO" id="GO:0003700">
    <property type="term" value="F:DNA-binding transcription factor activity"/>
    <property type="evidence" value="ECO:0007669"/>
    <property type="project" value="InterPro"/>
</dbReference>
<evidence type="ECO:0000256" key="2">
    <source>
        <dbReference type="ARBA" id="ARBA00023125"/>
    </source>
</evidence>
<dbReference type="RefSeq" id="WP_054403416.1">
    <property type="nucleotide sequence ID" value="NZ_LIUT01000001.1"/>
</dbReference>
<proteinExistence type="predicted"/>
<dbReference type="PROSITE" id="PS01124">
    <property type="entry name" value="HTH_ARAC_FAMILY_2"/>
    <property type="match status" value="1"/>
</dbReference>
<dbReference type="InterPro" id="IPR009057">
    <property type="entry name" value="Homeodomain-like_sf"/>
</dbReference>
<evidence type="ECO:0000313" key="6">
    <source>
        <dbReference type="Proteomes" id="UP000036932"/>
    </source>
</evidence>
<organism evidence="5 6">
    <name type="scientific">Paenibacillus solani</name>
    <dbReference type="NCBI Taxonomy" id="1705565"/>
    <lineage>
        <taxon>Bacteria</taxon>
        <taxon>Bacillati</taxon>
        <taxon>Bacillota</taxon>
        <taxon>Bacilli</taxon>
        <taxon>Bacillales</taxon>
        <taxon>Paenibacillaceae</taxon>
        <taxon>Paenibacillus</taxon>
    </lineage>
</organism>
<dbReference type="Pfam" id="PF02311">
    <property type="entry name" value="AraC_binding"/>
    <property type="match status" value="1"/>
</dbReference>
<dbReference type="Proteomes" id="UP000036932">
    <property type="component" value="Unassembled WGS sequence"/>
</dbReference>
<dbReference type="OrthoDB" id="625043at2"/>
<dbReference type="PANTHER" id="PTHR43280">
    <property type="entry name" value="ARAC-FAMILY TRANSCRIPTIONAL REGULATOR"/>
    <property type="match status" value="1"/>
</dbReference>
<dbReference type="SUPFAM" id="SSF46689">
    <property type="entry name" value="Homeodomain-like"/>
    <property type="match status" value="1"/>
</dbReference>
<keyword evidence="1" id="KW-0805">Transcription regulation</keyword>
<evidence type="ECO:0000256" key="3">
    <source>
        <dbReference type="ARBA" id="ARBA00023163"/>
    </source>
</evidence>
<feature type="domain" description="HTH araC/xylS-type" evidence="4">
    <location>
        <begin position="199"/>
        <end position="297"/>
    </location>
</feature>
<dbReference type="GO" id="GO:0043565">
    <property type="term" value="F:sequence-specific DNA binding"/>
    <property type="evidence" value="ECO:0007669"/>
    <property type="project" value="InterPro"/>
</dbReference>
<protein>
    <submittedName>
        <fullName evidence="5">AraC family transcriptional regulator</fullName>
    </submittedName>
</protein>
<dbReference type="InterPro" id="IPR011051">
    <property type="entry name" value="RmlC_Cupin_sf"/>
</dbReference>
<dbReference type="EMBL" id="LIUT01000001">
    <property type="protein sequence ID" value="KOR90495.1"/>
    <property type="molecule type" value="Genomic_DNA"/>
</dbReference>
<keyword evidence="3" id="KW-0804">Transcription</keyword>
<accession>A0A0M1P852</accession>
<name>A0A0M1P852_9BACL</name>
<dbReference type="InterPro" id="IPR014710">
    <property type="entry name" value="RmlC-like_jellyroll"/>
</dbReference>
<dbReference type="SMART" id="SM00342">
    <property type="entry name" value="HTH_ARAC"/>
    <property type="match status" value="1"/>
</dbReference>
<dbReference type="InterPro" id="IPR018060">
    <property type="entry name" value="HTH_AraC"/>
</dbReference>
<keyword evidence="6" id="KW-1185">Reference proteome</keyword>
<reference evidence="6" key="1">
    <citation type="submission" date="2015-08" db="EMBL/GenBank/DDBJ databases">
        <title>Genome sequencing project for genomic taxonomy and phylogenomics of Bacillus-like bacteria.</title>
        <authorList>
            <person name="Liu B."/>
            <person name="Wang J."/>
            <person name="Zhu Y."/>
            <person name="Liu G."/>
            <person name="Chen Q."/>
            <person name="Chen Z."/>
            <person name="Lan J."/>
            <person name="Che J."/>
            <person name="Ge C."/>
            <person name="Shi H."/>
            <person name="Pan Z."/>
            <person name="Liu X."/>
        </authorList>
    </citation>
    <scope>NUCLEOTIDE SEQUENCE [LARGE SCALE GENOMIC DNA]</scope>
    <source>
        <strain evidence="6">FJAT-22460</strain>
    </source>
</reference>
<dbReference type="PATRIC" id="fig|1705565.3.peg.5300"/>
<dbReference type="Pfam" id="PF12833">
    <property type="entry name" value="HTH_18"/>
    <property type="match status" value="1"/>
</dbReference>
<evidence type="ECO:0000256" key="1">
    <source>
        <dbReference type="ARBA" id="ARBA00023015"/>
    </source>
</evidence>
<evidence type="ECO:0000313" key="5">
    <source>
        <dbReference type="EMBL" id="KOR90495.1"/>
    </source>
</evidence>
<keyword evidence="2" id="KW-0238">DNA-binding</keyword>
<dbReference type="Gene3D" id="2.60.120.10">
    <property type="entry name" value="Jelly Rolls"/>
    <property type="match status" value="1"/>
</dbReference>
<dbReference type="PANTHER" id="PTHR43280:SF2">
    <property type="entry name" value="HTH-TYPE TRANSCRIPTIONAL REGULATOR EXSA"/>
    <property type="match status" value="1"/>
</dbReference>
<dbReference type="InterPro" id="IPR003313">
    <property type="entry name" value="AraC-bd"/>
</dbReference>
<comment type="caution">
    <text evidence="5">The sequence shown here is derived from an EMBL/GenBank/DDBJ whole genome shotgun (WGS) entry which is preliminary data.</text>
</comment>
<sequence length="301" mass="34385">MVDVSLSFPIKREAPVKEWSPSIHYAQFQRMATGALPQRRLYDFELLYVCQGAAVTTMYGNTYSIEAGQLIFLPSGVYHQNEVVSHPDARFLGIHFDFYDELDIQTEADMIVNEAVLDVNKLAHEAVSPAFPPLSSRVIYTPPLSCVQMMERIVEDFTLRPAGYELACKGLMLDVLVQLFRTHSSQSLMETSPHNARLIELMTQIEQAPAKDWSNRVIAEQLMLSADHTAKLFKRFAGMPPSEFVQSVRHREARRLLRESDISIEAVGERVGYPDIHYFSRIFRRLEGITATDYRKLSRIL</sequence>
<dbReference type="SUPFAM" id="SSF51182">
    <property type="entry name" value="RmlC-like cupins"/>
    <property type="match status" value="1"/>
</dbReference>
<dbReference type="Gene3D" id="1.10.10.60">
    <property type="entry name" value="Homeodomain-like"/>
    <property type="match status" value="2"/>
</dbReference>
<dbReference type="AlphaFoldDB" id="A0A0M1P852"/>
<evidence type="ECO:0000259" key="4">
    <source>
        <dbReference type="PROSITE" id="PS01124"/>
    </source>
</evidence>
<gene>
    <name evidence="5" type="ORF">AM231_16075</name>
</gene>